<keyword evidence="3" id="KW-1185">Reference proteome</keyword>
<accession>A0A6S6QZS2</accession>
<sequence>MAKGMYFGVNGQARRVKKIYYGVNGVPRKVKEIYYGVNGVPRLAWKGTVPGGLIVFTSSQMWTVPEGVYKVDIFCVGGGGCGGISNLKRRGAGGGGGGYTATVLGAATTPGASVPVIVGAGGTFADSGNGYGGVSSLGAICSVAGGYPGSIHTNYLYSQTSAGGSGGSGGGNGAFQTNSGAHSSFNGGEDGSNTYALFKYQGTIDDTTLDTYYDAKYMRGQKTTTRAFSEAGNTLYSGGGAGGGSWYSSDNSQLPSKPGGGGGGLGAAYSTAGALTTLGSSGTSNTGGGGGGMAYGQSSTTASGGSGLVIVRWAEQ</sequence>
<gene>
    <name evidence="2" type="ORF">acsn021_01690</name>
</gene>
<protein>
    <recommendedName>
        <fullName evidence="1">Glycine-rich domain-containing protein</fullName>
    </recommendedName>
</protein>
<dbReference type="AlphaFoldDB" id="A0A6S6QZS2"/>
<dbReference type="EMBL" id="AP023367">
    <property type="protein sequence ID" value="BCJ92600.1"/>
    <property type="molecule type" value="Genomic_DNA"/>
</dbReference>
<evidence type="ECO:0000313" key="3">
    <source>
        <dbReference type="Proteomes" id="UP000515561"/>
    </source>
</evidence>
<dbReference type="Proteomes" id="UP000515561">
    <property type="component" value="Chromosome"/>
</dbReference>
<feature type="domain" description="Glycine-rich" evidence="1">
    <location>
        <begin position="59"/>
        <end position="313"/>
    </location>
</feature>
<reference evidence="2 3" key="1">
    <citation type="journal article" date="2016" name="Int. J. Syst. Evol. Microbiol.">
        <title>Descriptions of Anaerotaenia torta gen. nov., sp. nov. and Anaerocolumna cellulosilytica gen. nov., sp. nov. isolated from a methanogenic reactor of cattle waste.</title>
        <authorList>
            <person name="Uek A."/>
            <person name="Ohtaki Y."/>
            <person name="Kaku N."/>
            <person name="Ueki K."/>
        </authorList>
    </citation>
    <scope>NUCLEOTIDE SEQUENCE [LARGE SCALE GENOMIC DNA]</scope>
    <source>
        <strain evidence="2 3">SN021</strain>
    </source>
</reference>
<name>A0A6S6QZS2_9FIRM</name>
<evidence type="ECO:0000259" key="1">
    <source>
        <dbReference type="Pfam" id="PF21722"/>
    </source>
</evidence>
<dbReference type="InterPro" id="IPR049304">
    <property type="entry name" value="Gly_rich_dom"/>
</dbReference>
<organism evidence="2 3">
    <name type="scientific">Anaerocolumna cellulosilytica</name>
    <dbReference type="NCBI Taxonomy" id="433286"/>
    <lineage>
        <taxon>Bacteria</taxon>
        <taxon>Bacillati</taxon>
        <taxon>Bacillota</taxon>
        <taxon>Clostridia</taxon>
        <taxon>Lachnospirales</taxon>
        <taxon>Lachnospiraceae</taxon>
        <taxon>Anaerocolumna</taxon>
    </lineage>
</organism>
<dbReference type="Pfam" id="PF21722">
    <property type="entry name" value="Gly_rich_2"/>
    <property type="match status" value="1"/>
</dbReference>
<evidence type="ECO:0000313" key="2">
    <source>
        <dbReference type="EMBL" id="BCJ92600.1"/>
    </source>
</evidence>
<dbReference type="RefSeq" id="WP_184095699.1">
    <property type="nucleotide sequence ID" value="NZ_AP023367.1"/>
</dbReference>
<dbReference type="KEGG" id="acel:acsn021_01690"/>
<proteinExistence type="predicted"/>